<dbReference type="Proteomes" id="UP000216101">
    <property type="component" value="Unassembled WGS sequence"/>
</dbReference>
<keyword evidence="2" id="KW-1185">Reference proteome</keyword>
<protein>
    <submittedName>
        <fullName evidence="1">Uncharacterized protein</fullName>
    </submittedName>
</protein>
<evidence type="ECO:0000313" key="1">
    <source>
        <dbReference type="EMBL" id="OZY87447.1"/>
    </source>
</evidence>
<gene>
    <name evidence="1" type="ORF">CBP51_10860</name>
</gene>
<dbReference type="EMBL" id="NHNI01000001">
    <property type="protein sequence ID" value="OZY87447.1"/>
    <property type="molecule type" value="Genomic_DNA"/>
</dbReference>
<comment type="caution">
    <text evidence="1">The sequence shown here is derived from an EMBL/GenBank/DDBJ whole genome shotgun (WGS) entry which is preliminary data.</text>
</comment>
<proteinExistence type="predicted"/>
<dbReference type="RefSeq" id="WP_094984852.1">
    <property type="nucleotide sequence ID" value="NZ_NHNI01000001.1"/>
</dbReference>
<evidence type="ECO:0000313" key="2">
    <source>
        <dbReference type="Proteomes" id="UP000216101"/>
    </source>
</evidence>
<reference evidence="2" key="1">
    <citation type="submission" date="2017-05" db="EMBL/GenBank/DDBJ databases">
        <authorList>
            <person name="Barney B.M."/>
        </authorList>
    </citation>
    <scope>NUCLEOTIDE SEQUENCE [LARGE SCALE GENOMIC DNA]</scope>
    <source>
        <strain evidence="2">PSBB022</strain>
    </source>
</reference>
<name>A0A266QC48_9GAMM</name>
<accession>A0A266QC48</accession>
<organism evidence="1 2">
    <name type="scientific">Cellvibrio mixtus</name>
    <dbReference type="NCBI Taxonomy" id="39650"/>
    <lineage>
        <taxon>Bacteria</taxon>
        <taxon>Pseudomonadati</taxon>
        <taxon>Pseudomonadota</taxon>
        <taxon>Gammaproteobacteria</taxon>
        <taxon>Cellvibrionales</taxon>
        <taxon>Cellvibrionaceae</taxon>
        <taxon>Cellvibrio</taxon>
    </lineage>
</organism>
<sequence length="115" mass="12510">MAVGARREVEQLVIDELQLELPASLGARKQAIVRLLRRELLRPGLLELLSARSIGSMRSMEPVEQLAQLSVPVLTLNCQQTNLAIARQLARSLAMAVSASLNSEALNPMRGGSRP</sequence>
<dbReference type="AlphaFoldDB" id="A0A266QC48"/>